<evidence type="ECO:0000313" key="4">
    <source>
        <dbReference type="EMBL" id="VDD79675.1"/>
    </source>
</evidence>
<proteinExistence type="predicted"/>
<feature type="region of interest" description="Disordered" evidence="2">
    <location>
        <begin position="606"/>
        <end position="649"/>
    </location>
</feature>
<dbReference type="PANTHER" id="PTHR28336">
    <property type="entry name" value="BA1-643"/>
    <property type="match status" value="1"/>
</dbReference>
<dbReference type="Pfam" id="PF00531">
    <property type="entry name" value="Death"/>
    <property type="match status" value="1"/>
</dbReference>
<dbReference type="EMBL" id="UXSR01005206">
    <property type="protein sequence ID" value="VDD79675.1"/>
    <property type="molecule type" value="Genomic_DNA"/>
</dbReference>
<dbReference type="GO" id="GO:0007165">
    <property type="term" value="P:signal transduction"/>
    <property type="evidence" value="ECO:0007669"/>
    <property type="project" value="InterPro"/>
</dbReference>
<gene>
    <name evidence="4" type="ORF">MCOS_LOCUS5678</name>
</gene>
<dbReference type="InterPro" id="IPR011029">
    <property type="entry name" value="DEATH-like_dom_sf"/>
</dbReference>
<dbReference type="PANTHER" id="PTHR28336:SF3">
    <property type="entry name" value="CHROMOSOME 11 C6ORF62 HOMOLOG"/>
    <property type="match status" value="1"/>
</dbReference>
<evidence type="ECO:0000256" key="1">
    <source>
        <dbReference type="SAM" id="Coils"/>
    </source>
</evidence>
<feature type="coiled-coil region" evidence="1">
    <location>
        <begin position="263"/>
        <end position="308"/>
    </location>
</feature>
<dbReference type="InterPro" id="IPR000488">
    <property type="entry name" value="Death_dom"/>
</dbReference>
<feature type="region of interest" description="Disordered" evidence="2">
    <location>
        <begin position="1"/>
        <end position="82"/>
    </location>
</feature>
<evidence type="ECO:0000256" key="2">
    <source>
        <dbReference type="SAM" id="MobiDB-lite"/>
    </source>
</evidence>
<dbReference type="InterPro" id="IPR043801">
    <property type="entry name" value="DUF5740"/>
</dbReference>
<sequence length="1043" mass="116380">MEPEPKEHASEENKAEDQENAAVEEEEKKEVNENEGEEKEGEAEEKEKVEGEEEAEDGEEGEEENEGEKAEEEGEEEANVEQGANLEDVQHEEFGSEIKQLPPNVTPAMLKSIMASEVAHLKAMKPAEFVQQMEELKQLHDQIYIAAEKFIKRVIAQIPQITPVLKKVSEYDQQACDRVLEATDDDWRMAGINAEERENIIDMLEERMAESVQVNFDFTHEISYIAGPLTVWRLNACTAVWAGNNEIVNAHKVTAFVFDDPDAKRKREEDEEAEAAAAALAEKARLEEEARRKALEAEEAERARLEAEAHIEGQLDPEEIAASERPPLKEWSKYVYTVGEGEDMRVICYVRAPPDCLVSEDRLICSFGDALAEWPNLPGNSEAIGKFVCIKPSHPKRICILPDEPWIVGIPHKYGKNPTREVVVFSMDADEFGPPKQTLELDETDEAEADAEETTQKLPWIDLQTTDVAYEDSRYLEIKLTRLGTAITLAPAARIRRDSVEVGRAGGKLNSLVDKRVVLVVPPMALKITCIYSIQVQPISQHHAHLLRDQNLAFMSQFTACSPLILLTGPKKILFKMATWTLPLTDANPSTQVVIMSTANMPEAFTGRRKTKGGKPGGPGGQGQPGDSDDDNDVGSDADSQGGGSPRELDPFQRSLLLPKLLAGANSSHAEVALMYSGLENSNWKVWENVEFVETKNVDVCVFNCRRLLPRKIMAIQTRTVVDNDSLIHMAQVLERSLSQRIVYACLRQNKAEPGRICFALCLTRDLDTTLNQMAAKGYTEGGKPIGPLFIYERQTFDIIFKGNVRPKKQTVGRSSGRLVTDKGKVRITFNTSLRNEYVVDVEECDPSAQVACEKYRGFIEISYKQKVKVPVKRGKGQQNRSGPMKKFVMETQTVLLCQLLITLPKKSIEQVVDEDTISYHFQPNDAVTDEFIKNLARKLPGESWRRLGIALDMSRTQLQAIGGRAESSGRNKALTTLKTWIKNLELRVDRVAKLKAALMTIGRGDLASELQMARERRGELTVTSSVSSETPPLLKSASAVPS</sequence>
<feature type="compositionally biased region" description="Acidic residues" evidence="2">
    <location>
        <begin position="33"/>
        <end position="79"/>
    </location>
</feature>
<feature type="compositionally biased region" description="Gly residues" evidence="2">
    <location>
        <begin position="614"/>
        <end position="624"/>
    </location>
</feature>
<dbReference type="Gene3D" id="1.10.533.10">
    <property type="entry name" value="Death Domain, Fas"/>
    <property type="match status" value="1"/>
</dbReference>
<feature type="domain" description="Death" evidence="3">
    <location>
        <begin position="930"/>
        <end position="1015"/>
    </location>
</feature>
<dbReference type="Pfam" id="PF19011">
    <property type="entry name" value="DUF5740"/>
    <property type="match status" value="1"/>
</dbReference>
<dbReference type="SUPFAM" id="SSF47986">
    <property type="entry name" value="DEATH domain"/>
    <property type="match status" value="1"/>
</dbReference>
<feature type="compositionally biased region" description="Low complexity" evidence="2">
    <location>
        <begin position="1021"/>
        <end position="1035"/>
    </location>
</feature>
<name>A0A158QU26_MESCO</name>
<dbReference type="Proteomes" id="UP000267029">
    <property type="component" value="Unassembled WGS sequence"/>
</dbReference>
<accession>A0A158QU26</accession>
<dbReference type="PROSITE" id="PS50017">
    <property type="entry name" value="DEATH_DOMAIN"/>
    <property type="match status" value="1"/>
</dbReference>
<keyword evidence="5" id="KW-1185">Reference proteome</keyword>
<evidence type="ECO:0000259" key="3">
    <source>
        <dbReference type="PROSITE" id="PS50017"/>
    </source>
</evidence>
<keyword evidence="1" id="KW-0175">Coiled coil</keyword>
<reference evidence="4 5" key="1">
    <citation type="submission" date="2018-10" db="EMBL/GenBank/DDBJ databases">
        <authorList>
            <consortium name="Pathogen Informatics"/>
        </authorList>
    </citation>
    <scope>NUCLEOTIDE SEQUENCE [LARGE SCALE GENOMIC DNA]</scope>
</reference>
<feature type="compositionally biased region" description="Acidic residues" evidence="2">
    <location>
        <begin position="627"/>
        <end position="636"/>
    </location>
</feature>
<feature type="region of interest" description="Disordered" evidence="2">
    <location>
        <begin position="1021"/>
        <end position="1043"/>
    </location>
</feature>
<dbReference type="OrthoDB" id="6118651at2759"/>
<evidence type="ECO:0000313" key="5">
    <source>
        <dbReference type="Proteomes" id="UP000267029"/>
    </source>
</evidence>
<dbReference type="Gene3D" id="2.60.220.30">
    <property type="match status" value="1"/>
</dbReference>
<organism evidence="4 5">
    <name type="scientific">Mesocestoides corti</name>
    <name type="common">Flatworm</name>
    <dbReference type="NCBI Taxonomy" id="53468"/>
    <lineage>
        <taxon>Eukaryota</taxon>
        <taxon>Metazoa</taxon>
        <taxon>Spiralia</taxon>
        <taxon>Lophotrochozoa</taxon>
        <taxon>Platyhelminthes</taxon>
        <taxon>Cestoda</taxon>
        <taxon>Eucestoda</taxon>
        <taxon>Cyclophyllidea</taxon>
        <taxon>Mesocestoididae</taxon>
        <taxon>Mesocestoides</taxon>
    </lineage>
</organism>
<feature type="compositionally biased region" description="Basic and acidic residues" evidence="2">
    <location>
        <begin position="1"/>
        <end position="17"/>
    </location>
</feature>
<dbReference type="AlphaFoldDB" id="A0A158QU26"/>
<protein>
    <recommendedName>
        <fullName evidence="3">Death domain-containing protein</fullName>
    </recommendedName>
</protein>